<name>A0A2A9NW38_9AGAR</name>
<dbReference type="GO" id="GO:0006890">
    <property type="term" value="P:retrograde vesicle-mediated transport, Golgi to endoplasmic reticulum"/>
    <property type="evidence" value="ECO:0007669"/>
    <property type="project" value="InterPro"/>
</dbReference>
<feature type="region of interest" description="Disordered" evidence="5">
    <location>
        <begin position="883"/>
        <end position="905"/>
    </location>
</feature>
<evidence type="ECO:0000256" key="1">
    <source>
        <dbReference type="ARBA" id="ARBA00004240"/>
    </source>
</evidence>
<evidence type="ECO:0000313" key="8">
    <source>
        <dbReference type="Proteomes" id="UP000242287"/>
    </source>
</evidence>
<keyword evidence="2" id="KW-0813">Transport</keyword>
<organism evidence="7 8">
    <name type="scientific">Amanita thiersii Skay4041</name>
    <dbReference type="NCBI Taxonomy" id="703135"/>
    <lineage>
        <taxon>Eukaryota</taxon>
        <taxon>Fungi</taxon>
        <taxon>Dikarya</taxon>
        <taxon>Basidiomycota</taxon>
        <taxon>Agaricomycotina</taxon>
        <taxon>Agaricomycetes</taxon>
        <taxon>Agaricomycetidae</taxon>
        <taxon>Agaricales</taxon>
        <taxon>Pluteineae</taxon>
        <taxon>Amanitaceae</taxon>
        <taxon>Amanita</taxon>
    </lineage>
</organism>
<evidence type="ECO:0000256" key="5">
    <source>
        <dbReference type="SAM" id="MobiDB-lite"/>
    </source>
</evidence>
<keyword evidence="3" id="KW-0256">Endoplasmic reticulum</keyword>
<dbReference type="Proteomes" id="UP000242287">
    <property type="component" value="Unassembled WGS sequence"/>
</dbReference>
<dbReference type="PANTHER" id="PTHR15922">
    <property type="entry name" value="NEUROBLASTOMA-AMPLIFIED SEQUENCE"/>
    <property type="match status" value="1"/>
</dbReference>
<gene>
    <name evidence="7" type="ORF">AMATHDRAFT_134847</name>
</gene>
<protein>
    <recommendedName>
        <fullName evidence="6">Sec39 domain-containing protein</fullName>
    </recommendedName>
</protein>
<evidence type="ECO:0000256" key="2">
    <source>
        <dbReference type="ARBA" id="ARBA00022448"/>
    </source>
</evidence>
<evidence type="ECO:0000256" key="3">
    <source>
        <dbReference type="ARBA" id="ARBA00022824"/>
    </source>
</evidence>
<dbReference type="GO" id="GO:0070939">
    <property type="term" value="C:Dsl1/NZR complex"/>
    <property type="evidence" value="ECO:0007669"/>
    <property type="project" value="TreeGrafter"/>
</dbReference>
<comment type="subcellular location">
    <subcellularLocation>
        <location evidence="1">Endoplasmic reticulum</location>
    </subcellularLocation>
</comment>
<feature type="domain" description="Sec39" evidence="6">
    <location>
        <begin position="180"/>
        <end position="878"/>
    </location>
</feature>
<feature type="compositionally biased region" description="Polar residues" evidence="5">
    <location>
        <begin position="972"/>
        <end position="987"/>
    </location>
</feature>
<dbReference type="STRING" id="703135.A0A2A9NW38"/>
<feature type="region of interest" description="Disordered" evidence="5">
    <location>
        <begin position="956"/>
        <end position="987"/>
    </location>
</feature>
<dbReference type="Pfam" id="PF08314">
    <property type="entry name" value="Sec39"/>
    <property type="match status" value="1"/>
</dbReference>
<keyword evidence="4" id="KW-0653">Protein transport</keyword>
<dbReference type="EMBL" id="KZ301969">
    <property type="protein sequence ID" value="PFH54789.1"/>
    <property type="molecule type" value="Genomic_DNA"/>
</dbReference>
<reference evidence="7 8" key="1">
    <citation type="submission" date="2014-02" db="EMBL/GenBank/DDBJ databases">
        <title>Transposable element dynamics among asymbiotic and ectomycorrhizal Amanita fungi.</title>
        <authorList>
            <consortium name="DOE Joint Genome Institute"/>
            <person name="Hess J."/>
            <person name="Skrede I."/>
            <person name="Wolfe B."/>
            <person name="LaButti K."/>
            <person name="Ohm R.A."/>
            <person name="Grigoriev I.V."/>
            <person name="Pringle A."/>
        </authorList>
    </citation>
    <scope>NUCLEOTIDE SEQUENCE [LARGE SCALE GENOMIC DNA]</scope>
    <source>
        <strain evidence="7 8">SKay4041</strain>
    </source>
</reference>
<dbReference type="PANTHER" id="PTHR15922:SF2">
    <property type="entry name" value="NBAS SUBUNIT OF NRZ TETHERING COMPLEX"/>
    <property type="match status" value="1"/>
</dbReference>
<feature type="compositionally biased region" description="Polar residues" evidence="5">
    <location>
        <begin position="893"/>
        <end position="904"/>
    </location>
</feature>
<dbReference type="AlphaFoldDB" id="A0A2A9NW38"/>
<evidence type="ECO:0000259" key="6">
    <source>
        <dbReference type="Pfam" id="PF08314"/>
    </source>
</evidence>
<proteinExistence type="predicted"/>
<dbReference type="InterPro" id="IPR013244">
    <property type="entry name" value="Sec39_domain"/>
</dbReference>
<evidence type="ECO:0000313" key="7">
    <source>
        <dbReference type="EMBL" id="PFH54789.1"/>
    </source>
</evidence>
<evidence type="ECO:0000256" key="4">
    <source>
        <dbReference type="ARBA" id="ARBA00022927"/>
    </source>
</evidence>
<accession>A0A2A9NW38</accession>
<dbReference type="OrthoDB" id="27490at2759"/>
<keyword evidence="8" id="KW-1185">Reference proteome</keyword>
<dbReference type="GO" id="GO:0000149">
    <property type="term" value="F:SNARE binding"/>
    <property type="evidence" value="ECO:0007669"/>
    <property type="project" value="TreeGrafter"/>
</dbReference>
<dbReference type="GO" id="GO:0015031">
    <property type="term" value="P:protein transport"/>
    <property type="evidence" value="ECO:0007669"/>
    <property type="project" value="UniProtKB-KW"/>
</dbReference>
<sequence length="1007" mass="112534">MPFTSPSAYSTWSAIPDAELTLDSINRLLIPIQDDLWVVAACADRILDDTDVQHALLDLGLTRTLHAIERCKATYNPAFASETSNENGSLISHFQSSGSDAHMCFLRAVLLERLDRLNTYVEICKEVPEVQQTETEEGLEDWEDDPWADGTEDSTIQQTKMSNFRPPIALSTFLTTDLVSLTCHLSTVQWLGALHILFKRHTGELLPYRFKIIANIPEHINPLEYRDILPAFNHKTGLEQIITSEPWRTKPDFVELEEVRAALESCHFPFYQKREVESCEANAKDCLSPLSHEDLMSWYKSRVNHILSSTGMIDVALTLVQHGASQGISGLDELGEELSLLSRLVYDTPHEEASHFADDWTLDAWHSMDPPSVVRAYLTHSTPNTLPQDVTRLVMPYLFVLESRAERAGTPDPSLPSRMLYNYVLSAPLEMAAAIFEASKPTLPAAQRLIRDDEDIARLALALIYGSDNLTEWSVMSRIFECLPAWNIEAEDDNDEDAADTTVASLGAFSTIRPQCTASDLLVFFKPLPLTSLSRALDILDVHLESGEILARWSVPAPPRWFLQSSSDIHEQRAWANRMARRAGGQHDQLNTLDDWEWLLEDMLKLAGRGDTGIAGAFGLLSKEDVMRIFLGGLLSTGNFMVAKSILSVPHTKLRLNAAVVEEICLSSSREFYDNASSGNYNFGEMKLAYDCLDVPPQTRQVIKEKEFIEATSRICSFNVITRSGTPISPIEIRLAKDRLSLISRVLSSNSDAYKHTEMILDLCYKLGFRHDTVAEVKVLAMLADTALQAEDFDHAFDVSERMVDKVSQFREACPVGFEDPRFEEINEVCWVACFQLGRQLEFNQLDKKLSLLGRALELCPADKLHDILTAWRRLEKEDVEQREERLSHRQKGTANGSKNQKSKISLAASGGVASSLRARLHEFHMPSPPLLNTPDAAALASRTFKTVAANLPFSMGSRGRSVASETDSKGSRSGSQSRFSADDVSTQATRVISKGIGWLMGADEEY</sequence>